<comment type="caution">
    <text evidence="1">The sequence shown here is derived from an EMBL/GenBank/DDBJ whole genome shotgun (WGS) entry which is preliminary data.</text>
</comment>
<dbReference type="InterPro" id="IPR036249">
    <property type="entry name" value="Thioredoxin-like_sf"/>
</dbReference>
<organism evidence="1 2">
    <name type="scientific">Cellulosimicrobium funkei</name>
    <dbReference type="NCBI Taxonomy" id="264251"/>
    <lineage>
        <taxon>Bacteria</taxon>
        <taxon>Bacillati</taxon>
        <taxon>Actinomycetota</taxon>
        <taxon>Actinomycetes</taxon>
        <taxon>Micrococcales</taxon>
        <taxon>Promicromonosporaceae</taxon>
        <taxon>Cellulosimicrobium</taxon>
    </lineage>
</organism>
<dbReference type="AlphaFoldDB" id="A0A4Y8R4P6"/>
<dbReference type="RefSeq" id="WP_024841848.1">
    <property type="nucleotide sequence ID" value="NZ_SOZH01000004.1"/>
</dbReference>
<name>A0A4Y8R4P6_9MICO</name>
<evidence type="ECO:0000313" key="1">
    <source>
        <dbReference type="EMBL" id="TFF12444.1"/>
    </source>
</evidence>
<accession>A0A4Y8R4P6</accession>
<gene>
    <name evidence="1" type="ORF">E1O70_06015</name>
</gene>
<evidence type="ECO:0008006" key="3">
    <source>
        <dbReference type="Google" id="ProtNLM"/>
    </source>
</evidence>
<dbReference type="EMBL" id="SOZH01000004">
    <property type="protein sequence ID" value="TFF12444.1"/>
    <property type="molecule type" value="Genomic_DNA"/>
</dbReference>
<dbReference type="Proteomes" id="UP000298003">
    <property type="component" value="Unassembled WGS sequence"/>
</dbReference>
<dbReference type="GeneID" id="32511096"/>
<dbReference type="SUPFAM" id="SSF52833">
    <property type="entry name" value="Thioredoxin-like"/>
    <property type="match status" value="1"/>
</dbReference>
<proteinExistence type="predicted"/>
<keyword evidence="2" id="KW-1185">Reference proteome</keyword>
<evidence type="ECO:0000313" key="2">
    <source>
        <dbReference type="Proteomes" id="UP000298003"/>
    </source>
</evidence>
<sequence>MKVELLVVDACPNEAPARDVLRRVLDRVGVNVPIATVVIADDDQAQRYGFHGSPSFHVDGQDVFPVPGARPGVACRVYPTSAGLRGVPDDEALAAAVAARAAR</sequence>
<reference evidence="1 2" key="1">
    <citation type="submission" date="2019-03" db="EMBL/GenBank/DDBJ databases">
        <title>Cellulosimicrobium funkei JCM14302 Assembly.</title>
        <authorList>
            <person name="Dou T."/>
        </authorList>
    </citation>
    <scope>NUCLEOTIDE SEQUENCE [LARGE SCALE GENOMIC DNA]</scope>
    <source>
        <strain evidence="1 2">JCM 14302</strain>
    </source>
</reference>
<protein>
    <recommendedName>
        <fullName evidence="3">Alkylmercury lyase</fullName>
    </recommendedName>
</protein>
<dbReference type="GeneID" id="95684045"/>